<evidence type="ECO:0000256" key="6">
    <source>
        <dbReference type="ARBA" id="ARBA00022989"/>
    </source>
</evidence>
<feature type="domain" description="Phosphotransferase system EIIC" evidence="9">
    <location>
        <begin position="21"/>
        <end position="359"/>
    </location>
</feature>
<dbReference type="Proteomes" id="UP000051565">
    <property type="component" value="Unassembled WGS sequence"/>
</dbReference>
<feature type="transmembrane region" description="Helical" evidence="8">
    <location>
        <begin position="326"/>
        <end position="345"/>
    </location>
</feature>
<proteinExistence type="predicted"/>
<organism evidence="10 11">
    <name type="scientific">Fructilactobacillus lindneri DSM 20690 = JCM 11027</name>
    <dbReference type="NCBI Taxonomy" id="1122148"/>
    <lineage>
        <taxon>Bacteria</taxon>
        <taxon>Bacillati</taxon>
        <taxon>Bacillota</taxon>
        <taxon>Bacilli</taxon>
        <taxon>Lactobacillales</taxon>
        <taxon>Lactobacillaceae</taxon>
        <taxon>Fructilactobacillus</taxon>
    </lineage>
</organism>
<evidence type="ECO:0000256" key="4">
    <source>
        <dbReference type="ARBA" id="ARBA00022597"/>
    </source>
</evidence>
<accession>A0A0R2JTR8</accession>
<keyword evidence="2" id="KW-0813">Transport</keyword>
<dbReference type="Pfam" id="PF13303">
    <property type="entry name" value="PTS_EIIC_2"/>
    <property type="match status" value="1"/>
</dbReference>
<feature type="transmembrane region" description="Helical" evidence="8">
    <location>
        <begin position="125"/>
        <end position="146"/>
    </location>
</feature>
<feature type="transmembrane region" description="Helical" evidence="8">
    <location>
        <begin position="195"/>
        <end position="222"/>
    </location>
</feature>
<dbReference type="GeneID" id="61249459"/>
<dbReference type="EMBL" id="JQBT01000010">
    <property type="protein sequence ID" value="KRN80443.1"/>
    <property type="molecule type" value="Genomic_DNA"/>
</dbReference>
<keyword evidence="11" id="KW-1185">Reference proteome</keyword>
<evidence type="ECO:0000313" key="10">
    <source>
        <dbReference type="EMBL" id="KRN80443.1"/>
    </source>
</evidence>
<feature type="transmembrane region" description="Helical" evidence="8">
    <location>
        <begin position="30"/>
        <end position="50"/>
    </location>
</feature>
<dbReference type="GO" id="GO:0005886">
    <property type="term" value="C:plasma membrane"/>
    <property type="evidence" value="ECO:0007669"/>
    <property type="project" value="UniProtKB-SubCell"/>
</dbReference>
<keyword evidence="7 8" id="KW-0472">Membrane</keyword>
<keyword evidence="4" id="KW-0762">Sugar transport</keyword>
<dbReference type="PATRIC" id="fig|1122148.6.peg.22"/>
<evidence type="ECO:0000256" key="3">
    <source>
        <dbReference type="ARBA" id="ARBA00022475"/>
    </source>
</evidence>
<protein>
    <submittedName>
        <fullName evidence="10">Toxin regulator</fullName>
    </submittedName>
</protein>
<keyword evidence="5 8" id="KW-0812">Transmembrane</keyword>
<reference evidence="10 11" key="1">
    <citation type="journal article" date="2015" name="Genome Announc.">
        <title>Expanding the biotechnology potential of lactobacilli through comparative genomics of 213 strains and associated genera.</title>
        <authorList>
            <person name="Sun Z."/>
            <person name="Harris H.M."/>
            <person name="McCann A."/>
            <person name="Guo C."/>
            <person name="Argimon S."/>
            <person name="Zhang W."/>
            <person name="Yang X."/>
            <person name="Jeffery I.B."/>
            <person name="Cooney J.C."/>
            <person name="Kagawa T.F."/>
            <person name="Liu W."/>
            <person name="Song Y."/>
            <person name="Salvetti E."/>
            <person name="Wrobel A."/>
            <person name="Rasinkangas P."/>
            <person name="Parkhill J."/>
            <person name="Rea M.C."/>
            <person name="O'Sullivan O."/>
            <person name="Ritari J."/>
            <person name="Douillard F.P."/>
            <person name="Paul Ross R."/>
            <person name="Yang R."/>
            <person name="Briner A.E."/>
            <person name="Felis G.E."/>
            <person name="de Vos W.M."/>
            <person name="Barrangou R."/>
            <person name="Klaenhammer T.R."/>
            <person name="Caufield P.W."/>
            <person name="Cui Y."/>
            <person name="Zhang H."/>
            <person name="O'Toole P.W."/>
        </authorList>
    </citation>
    <scope>NUCLEOTIDE SEQUENCE [LARGE SCALE GENOMIC DNA]</scope>
    <source>
        <strain evidence="10 11">DSM 20690</strain>
    </source>
</reference>
<evidence type="ECO:0000259" key="9">
    <source>
        <dbReference type="Pfam" id="PF13303"/>
    </source>
</evidence>
<dbReference type="AlphaFoldDB" id="A0A0R2JTR8"/>
<dbReference type="STRING" id="53444.AYR59_01010"/>
<feature type="transmembrane region" description="Helical" evidence="8">
    <location>
        <begin position="153"/>
        <end position="175"/>
    </location>
</feature>
<name>A0A0R2JTR8_9LACO</name>
<dbReference type="GO" id="GO:0009401">
    <property type="term" value="P:phosphoenolpyruvate-dependent sugar phosphotransferase system"/>
    <property type="evidence" value="ECO:0007669"/>
    <property type="project" value="InterPro"/>
</dbReference>
<keyword evidence="3" id="KW-1003">Cell membrane</keyword>
<feature type="transmembrane region" description="Helical" evidence="8">
    <location>
        <begin position="229"/>
        <end position="248"/>
    </location>
</feature>
<evidence type="ECO:0000256" key="2">
    <source>
        <dbReference type="ARBA" id="ARBA00022448"/>
    </source>
</evidence>
<comment type="subcellular location">
    <subcellularLocation>
        <location evidence="1">Cell membrane</location>
        <topology evidence="1">Multi-pass membrane protein</topology>
    </subcellularLocation>
</comment>
<dbReference type="OrthoDB" id="396983at2"/>
<dbReference type="RefSeq" id="WP_054646610.1">
    <property type="nucleotide sequence ID" value="NZ_FUXS01000006.1"/>
</dbReference>
<dbReference type="GO" id="GO:0008982">
    <property type="term" value="F:protein-N(PI)-phosphohistidine-sugar phosphotransferase activity"/>
    <property type="evidence" value="ECO:0007669"/>
    <property type="project" value="InterPro"/>
</dbReference>
<evidence type="ECO:0000256" key="8">
    <source>
        <dbReference type="SAM" id="Phobius"/>
    </source>
</evidence>
<feature type="transmembrane region" description="Helical" evidence="8">
    <location>
        <begin position="276"/>
        <end position="295"/>
    </location>
</feature>
<feature type="transmembrane region" description="Helical" evidence="8">
    <location>
        <begin position="62"/>
        <end position="88"/>
    </location>
</feature>
<keyword evidence="6 8" id="KW-1133">Transmembrane helix</keyword>
<dbReference type="InterPro" id="IPR003352">
    <property type="entry name" value="PTS_EIIC"/>
</dbReference>
<evidence type="ECO:0000256" key="7">
    <source>
        <dbReference type="ARBA" id="ARBA00023136"/>
    </source>
</evidence>
<evidence type="ECO:0000256" key="1">
    <source>
        <dbReference type="ARBA" id="ARBA00004651"/>
    </source>
</evidence>
<feature type="transmembrane region" description="Helical" evidence="8">
    <location>
        <begin position="302"/>
        <end position="320"/>
    </location>
</feature>
<evidence type="ECO:0000313" key="11">
    <source>
        <dbReference type="Proteomes" id="UP000051565"/>
    </source>
</evidence>
<gene>
    <name evidence="10" type="ORF">IV52_GL000017</name>
</gene>
<sequence length="364" mass="38497">MSKKYFVPEKEPQNWKGWVYQVSQGISNTILAVLGMGLLLSTLGTMLHWMPLNEAGLIGQRLLAPALGMSVAMMLRTTTLVAGATMIASTVGANAVYFTAAPVAKTMTATGWVAPQLAGSSVMNIGQPVSAVLAAIVAALLGKWLTGKTPLDLVLVPFATALVGSIAGLGFAAVTTPALNWISERMADTMNINPVLGSVVVAGAWFLFLMTPASSAALAIAVQLDPMSGGAAMIGTTVGFVVFTAMSFRQNNWGGNIAQTLVTPKVQFPNLLKHPLYAVGPFVIAMVMAPIAVVGFHFKAPFTIAGLGLNSFIAPLWYWANNKPGFVILLVFGVVLPAVLGWAYYRLLKMLGKTHKDDLYLEEV</sequence>
<comment type="caution">
    <text evidence="10">The sequence shown here is derived from an EMBL/GenBank/DDBJ whole genome shotgun (WGS) entry which is preliminary data.</text>
</comment>
<evidence type="ECO:0000256" key="5">
    <source>
        <dbReference type="ARBA" id="ARBA00022692"/>
    </source>
</evidence>